<evidence type="ECO:0000313" key="1">
    <source>
        <dbReference type="EMBL" id="KFD57640.1"/>
    </source>
</evidence>
<dbReference type="EMBL" id="KL367478">
    <property type="protein sequence ID" value="KFD72279.1"/>
    <property type="molecule type" value="Genomic_DNA"/>
</dbReference>
<name>A0A085MK94_9BILA</name>
<dbReference type="Proteomes" id="UP000030764">
    <property type="component" value="Unassembled WGS sequence"/>
</dbReference>
<dbReference type="Proteomes" id="UP000030758">
    <property type="component" value="Unassembled WGS sequence"/>
</dbReference>
<dbReference type="EMBL" id="KL363187">
    <property type="protein sequence ID" value="KFD57640.1"/>
    <property type="molecule type" value="Genomic_DNA"/>
</dbReference>
<accession>A0A085MK94</accession>
<evidence type="ECO:0000313" key="3">
    <source>
        <dbReference type="Proteomes" id="UP000030764"/>
    </source>
</evidence>
<organism evidence="1 3">
    <name type="scientific">Trichuris suis</name>
    <name type="common">pig whipworm</name>
    <dbReference type="NCBI Taxonomy" id="68888"/>
    <lineage>
        <taxon>Eukaryota</taxon>
        <taxon>Metazoa</taxon>
        <taxon>Ecdysozoa</taxon>
        <taxon>Nematoda</taxon>
        <taxon>Enoplea</taxon>
        <taxon>Dorylaimia</taxon>
        <taxon>Trichinellida</taxon>
        <taxon>Trichuridae</taxon>
        <taxon>Trichuris</taxon>
    </lineage>
</organism>
<protein>
    <submittedName>
        <fullName evidence="1">Uncharacterized protein</fullName>
    </submittedName>
</protein>
<reference evidence="1 3" key="1">
    <citation type="journal article" date="2014" name="Nat. Genet.">
        <title>Genome and transcriptome of the porcine whipworm Trichuris suis.</title>
        <authorList>
            <person name="Jex A.R."/>
            <person name="Nejsum P."/>
            <person name="Schwarz E.M."/>
            <person name="Hu L."/>
            <person name="Young N.D."/>
            <person name="Hall R.S."/>
            <person name="Korhonen P.K."/>
            <person name="Liao S."/>
            <person name="Thamsborg S."/>
            <person name="Xia J."/>
            <person name="Xu P."/>
            <person name="Wang S."/>
            <person name="Scheerlinck J.P."/>
            <person name="Hofmann A."/>
            <person name="Sternberg P.W."/>
            <person name="Wang J."/>
            <person name="Gasser R.B."/>
        </authorList>
    </citation>
    <scope>NUCLEOTIDE SEQUENCE [LARGE SCALE GENOMIC DNA]</scope>
    <source>
        <strain evidence="2">DCEP-RM93F</strain>
        <strain evidence="1">DCEP-RM93M</strain>
    </source>
</reference>
<sequence length="77" mass="8894">GCITFLRRSCIVAYGGSLPKNRNGAKKRQRTIVVNVSFQRWMPNVVSRENSSSSEKKQKGDICYVKQHSFQRLRLHL</sequence>
<keyword evidence="3" id="KW-1185">Reference proteome</keyword>
<feature type="non-terminal residue" evidence="1">
    <location>
        <position position="1"/>
    </location>
</feature>
<gene>
    <name evidence="1" type="ORF">M513_01310</name>
    <name evidence="2" type="ORF">M514_01310</name>
</gene>
<evidence type="ECO:0000313" key="2">
    <source>
        <dbReference type="EMBL" id="KFD72279.1"/>
    </source>
</evidence>
<dbReference type="AlphaFoldDB" id="A0A085MK94"/>
<proteinExistence type="predicted"/>
<feature type="non-terminal residue" evidence="1">
    <location>
        <position position="77"/>
    </location>
</feature>